<dbReference type="InterPro" id="IPR001387">
    <property type="entry name" value="Cro/C1-type_HTH"/>
</dbReference>
<comment type="caution">
    <text evidence="5">The sequence shown here is derived from an EMBL/GenBank/DDBJ whole genome shotgun (WGS) entry which is preliminary data.</text>
</comment>
<dbReference type="InterPro" id="IPR039418">
    <property type="entry name" value="LexA-like"/>
</dbReference>
<keyword evidence="2" id="KW-0238">DNA-binding</keyword>
<dbReference type="Proteomes" id="UP000194565">
    <property type="component" value="Unassembled WGS sequence"/>
</dbReference>
<dbReference type="SUPFAM" id="SSF47413">
    <property type="entry name" value="lambda repressor-like DNA-binding domains"/>
    <property type="match status" value="1"/>
</dbReference>
<dbReference type="Pfam" id="PF00717">
    <property type="entry name" value="Peptidase_S24"/>
    <property type="match status" value="1"/>
</dbReference>
<organism evidence="5 6">
    <name type="scientific">Acetobacter tropicalis</name>
    <dbReference type="NCBI Taxonomy" id="104102"/>
    <lineage>
        <taxon>Bacteria</taxon>
        <taxon>Pseudomonadati</taxon>
        <taxon>Pseudomonadota</taxon>
        <taxon>Alphaproteobacteria</taxon>
        <taxon>Acetobacterales</taxon>
        <taxon>Acetobacteraceae</taxon>
        <taxon>Acetobacter</taxon>
    </lineage>
</organism>
<evidence type="ECO:0000313" key="6">
    <source>
        <dbReference type="Proteomes" id="UP000194565"/>
    </source>
</evidence>
<name>A0A252AAV2_9PROT</name>
<accession>A0A252AAV2</accession>
<sequence>MAASRTRKRRLMDEQIRHMRERGERLRQAAQSVGITHAAKAAGVPYTTLRDYMNGGEMKLTSLAALARVCGVSLDWIAYGTGSTPDTPPDRTGQPAIRGGSQVVIPWIDSQDEGLRIGRNWLDTTISRDSAGLRLVSVSGDAMTPTLRDGDLALIDTGARQIKGGAIYALDVGDGVMIRRLEKRLGGGIRALSDHDRYPPQDLTQSEADELIVLGEVVWAGGPPRS</sequence>
<evidence type="ECO:0000256" key="3">
    <source>
        <dbReference type="ARBA" id="ARBA00023163"/>
    </source>
</evidence>
<feature type="domain" description="HTH cro/C1-type" evidence="4">
    <location>
        <begin position="39"/>
        <end position="77"/>
    </location>
</feature>
<keyword evidence="3" id="KW-0804">Transcription</keyword>
<dbReference type="EMBL" id="JOMM01000016">
    <property type="protein sequence ID" value="OUI86693.1"/>
    <property type="molecule type" value="Genomic_DNA"/>
</dbReference>
<dbReference type="AlphaFoldDB" id="A0A252AAV2"/>
<dbReference type="Gene3D" id="2.10.109.10">
    <property type="entry name" value="Umud Fragment, subunit A"/>
    <property type="match status" value="1"/>
</dbReference>
<protein>
    <submittedName>
        <fullName evidence="5">Repressor</fullName>
    </submittedName>
</protein>
<keyword evidence="1" id="KW-0805">Transcription regulation</keyword>
<gene>
    <name evidence="5" type="ORF">HC62_03465</name>
</gene>
<dbReference type="SMART" id="SM00530">
    <property type="entry name" value="HTH_XRE"/>
    <property type="match status" value="1"/>
</dbReference>
<dbReference type="InterPro" id="IPR015927">
    <property type="entry name" value="Peptidase_S24_S26A/B/C"/>
</dbReference>
<dbReference type="InterPro" id="IPR010982">
    <property type="entry name" value="Lambda_DNA-bd_dom_sf"/>
</dbReference>
<evidence type="ECO:0000256" key="2">
    <source>
        <dbReference type="ARBA" id="ARBA00023125"/>
    </source>
</evidence>
<dbReference type="RefSeq" id="WP_086640664.1">
    <property type="nucleotide sequence ID" value="NZ_JOMM01000016.1"/>
</dbReference>
<evidence type="ECO:0000256" key="1">
    <source>
        <dbReference type="ARBA" id="ARBA00023015"/>
    </source>
</evidence>
<dbReference type="PROSITE" id="PS50943">
    <property type="entry name" value="HTH_CROC1"/>
    <property type="match status" value="1"/>
</dbReference>
<dbReference type="InterPro" id="IPR036286">
    <property type="entry name" value="LexA/Signal_pep-like_sf"/>
</dbReference>
<dbReference type="SUPFAM" id="SSF51306">
    <property type="entry name" value="LexA/Signal peptidase"/>
    <property type="match status" value="1"/>
</dbReference>
<proteinExistence type="predicted"/>
<dbReference type="PANTHER" id="PTHR40661:SF3">
    <property type="entry name" value="FELS-1 PROPHAGE TRANSCRIPTIONAL REGULATOR"/>
    <property type="match status" value="1"/>
</dbReference>
<reference evidence="5 6" key="1">
    <citation type="submission" date="2014-06" db="EMBL/GenBank/DDBJ databases">
        <authorList>
            <person name="Ju J."/>
            <person name="Zhang J."/>
        </authorList>
    </citation>
    <scope>NUCLEOTIDE SEQUENCE [LARGE SCALE GENOMIC DNA]</scope>
    <source>
        <strain evidence="5">DmW_042</strain>
    </source>
</reference>
<evidence type="ECO:0000313" key="5">
    <source>
        <dbReference type="EMBL" id="OUI86693.1"/>
    </source>
</evidence>
<dbReference type="CDD" id="cd06529">
    <property type="entry name" value="S24_LexA-like"/>
    <property type="match status" value="1"/>
</dbReference>
<dbReference type="Pfam" id="PF01381">
    <property type="entry name" value="HTH_3"/>
    <property type="match status" value="1"/>
</dbReference>
<dbReference type="CDD" id="cd00093">
    <property type="entry name" value="HTH_XRE"/>
    <property type="match status" value="1"/>
</dbReference>
<dbReference type="PANTHER" id="PTHR40661">
    <property type="match status" value="1"/>
</dbReference>
<evidence type="ECO:0000259" key="4">
    <source>
        <dbReference type="PROSITE" id="PS50943"/>
    </source>
</evidence>
<dbReference type="GO" id="GO:0003677">
    <property type="term" value="F:DNA binding"/>
    <property type="evidence" value="ECO:0007669"/>
    <property type="project" value="UniProtKB-KW"/>
</dbReference>
<dbReference type="Gene3D" id="1.10.260.40">
    <property type="entry name" value="lambda repressor-like DNA-binding domains"/>
    <property type="match status" value="1"/>
</dbReference>